<evidence type="ECO:0000313" key="2">
    <source>
        <dbReference type="EMBL" id="KAH7175489.1"/>
    </source>
</evidence>
<dbReference type="OrthoDB" id="5082084at2759"/>
<feature type="compositionally biased region" description="Basic and acidic residues" evidence="1">
    <location>
        <begin position="156"/>
        <end position="166"/>
    </location>
</feature>
<name>A0A9P9FSL0_9HYPO</name>
<comment type="caution">
    <text evidence="2">The sequence shown here is derived from an EMBL/GenBank/DDBJ whole genome shotgun (WGS) entry which is preliminary data.</text>
</comment>
<dbReference type="AlphaFoldDB" id="A0A9P9FSL0"/>
<dbReference type="EMBL" id="JAGMUV010000001">
    <property type="protein sequence ID" value="KAH7175489.1"/>
    <property type="molecule type" value="Genomic_DNA"/>
</dbReference>
<organism evidence="2 3">
    <name type="scientific">Dactylonectria macrodidyma</name>
    <dbReference type="NCBI Taxonomy" id="307937"/>
    <lineage>
        <taxon>Eukaryota</taxon>
        <taxon>Fungi</taxon>
        <taxon>Dikarya</taxon>
        <taxon>Ascomycota</taxon>
        <taxon>Pezizomycotina</taxon>
        <taxon>Sordariomycetes</taxon>
        <taxon>Hypocreomycetidae</taxon>
        <taxon>Hypocreales</taxon>
        <taxon>Nectriaceae</taxon>
        <taxon>Dactylonectria</taxon>
    </lineage>
</organism>
<proteinExistence type="predicted"/>
<protein>
    <submittedName>
        <fullName evidence="2">Uncharacterized protein</fullName>
    </submittedName>
</protein>
<feature type="region of interest" description="Disordered" evidence="1">
    <location>
        <begin position="156"/>
        <end position="200"/>
    </location>
</feature>
<dbReference type="Proteomes" id="UP000738349">
    <property type="component" value="Unassembled WGS sequence"/>
</dbReference>
<feature type="region of interest" description="Disordered" evidence="1">
    <location>
        <begin position="1"/>
        <end position="20"/>
    </location>
</feature>
<keyword evidence="3" id="KW-1185">Reference proteome</keyword>
<sequence>MSGRIFEPQTLRPRLEAPTALQGRLRDPVAAAGTNIEMVQAHGELSPDLIPRPAKKRQLDLVSEIDPLLSKKARVKQTSIQSIGSEQVKQMATSQRLPDKIVSTSSQLKPTVFNPQYSGITKSFLHPAKPSLCPDPVHAYISKWLESISIDPDQDEWCRPDSHSEDESAVEELAVPTTGIGSTPNVTRVATSQKPRLPSL</sequence>
<gene>
    <name evidence="2" type="ORF">EDB81DRAFT_7129</name>
</gene>
<feature type="compositionally biased region" description="Polar residues" evidence="1">
    <location>
        <begin position="179"/>
        <end position="194"/>
    </location>
</feature>
<evidence type="ECO:0000313" key="3">
    <source>
        <dbReference type="Proteomes" id="UP000738349"/>
    </source>
</evidence>
<accession>A0A9P9FSL0</accession>
<reference evidence="2" key="1">
    <citation type="journal article" date="2021" name="Nat. Commun.">
        <title>Genetic determinants of endophytism in the Arabidopsis root mycobiome.</title>
        <authorList>
            <person name="Mesny F."/>
            <person name="Miyauchi S."/>
            <person name="Thiergart T."/>
            <person name="Pickel B."/>
            <person name="Atanasova L."/>
            <person name="Karlsson M."/>
            <person name="Huettel B."/>
            <person name="Barry K.W."/>
            <person name="Haridas S."/>
            <person name="Chen C."/>
            <person name="Bauer D."/>
            <person name="Andreopoulos W."/>
            <person name="Pangilinan J."/>
            <person name="LaButti K."/>
            <person name="Riley R."/>
            <person name="Lipzen A."/>
            <person name="Clum A."/>
            <person name="Drula E."/>
            <person name="Henrissat B."/>
            <person name="Kohler A."/>
            <person name="Grigoriev I.V."/>
            <person name="Martin F.M."/>
            <person name="Hacquard S."/>
        </authorList>
    </citation>
    <scope>NUCLEOTIDE SEQUENCE</scope>
    <source>
        <strain evidence="2">MPI-CAGE-AT-0147</strain>
    </source>
</reference>
<evidence type="ECO:0000256" key="1">
    <source>
        <dbReference type="SAM" id="MobiDB-lite"/>
    </source>
</evidence>